<gene>
    <name evidence="5" type="primary">Dwil\GK20886</name>
    <name evidence="5" type="ORF">Dwil_GK20886</name>
</gene>
<dbReference type="InParanoid" id="B4MJS5"/>
<dbReference type="KEGG" id="dwi:6638349"/>
<comment type="similarity">
    <text evidence="3">Belongs to the serpin family.</text>
</comment>
<dbReference type="InterPro" id="IPR036186">
    <property type="entry name" value="Serpin_sf"/>
</dbReference>
<dbReference type="Pfam" id="PF00079">
    <property type="entry name" value="Serpin"/>
    <property type="match status" value="1"/>
</dbReference>
<dbReference type="PANTHER" id="PTHR11461:SF372">
    <property type="entry name" value="ACCESSORY GLAND PROTEIN ACP76A-RELATED"/>
    <property type="match status" value="1"/>
</dbReference>
<evidence type="ECO:0000313" key="5">
    <source>
        <dbReference type="EMBL" id="EDW72364.1"/>
    </source>
</evidence>
<dbReference type="Gene3D" id="3.30.497.10">
    <property type="entry name" value="Antithrombin, subunit I, domain 2"/>
    <property type="match status" value="1"/>
</dbReference>
<dbReference type="Gene3D" id="2.30.39.10">
    <property type="entry name" value="Alpha-1-antitrypsin, domain 1"/>
    <property type="match status" value="1"/>
</dbReference>
<dbReference type="SMR" id="B4MJS5"/>
<keyword evidence="6" id="KW-1185">Reference proteome</keyword>
<dbReference type="CDD" id="cd19954">
    <property type="entry name" value="serpin42Dd-like_insects"/>
    <property type="match status" value="1"/>
</dbReference>
<evidence type="ECO:0000256" key="3">
    <source>
        <dbReference type="RuleBase" id="RU000411"/>
    </source>
</evidence>
<dbReference type="InterPro" id="IPR042185">
    <property type="entry name" value="Serpin_sf_2"/>
</dbReference>
<accession>B4MJS5</accession>
<dbReference type="EMBL" id="CH963846">
    <property type="protein sequence ID" value="EDW72364.1"/>
    <property type="molecule type" value="Genomic_DNA"/>
</dbReference>
<evidence type="ECO:0000313" key="6">
    <source>
        <dbReference type="Proteomes" id="UP000007798"/>
    </source>
</evidence>
<proteinExistence type="inferred from homology"/>
<dbReference type="Proteomes" id="UP000007798">
    <property type="component" value="Unassembled WGS sequence"/>
</dbReference>
<dbReference type="eggNOG" id="KOG2392">
    <property type="taxonomic scope" value="Eukaryota"/>
</dbReference>
<dbReference type="FunCoup" id="B4MJS5">
    <property type="interactions" value="10"/>
</dbReference>
<dbReference type="AlphaFoldDB" id="B4MJS5"/>
<reference evidence="5 6" key="1">
    <citation type="journal article" date="2007" name="Nature">
        <title>Evolution of genes and genomes on the Drosophila phylogeny.</title>
        <authorList>
            <consortium name="Drosophila 12 Genomes Consortium"/>
            <person name="Clark A.G."/>
            <person name="Eisen M.B."/>
            <person name="Smith D.R."/>
            <person name="Bergman C.M."/>
            <person name="Oliver B."/>
            <person name="Markow T.A."/>
            <person name="Kaufman T.C."/>
            <person name="Kellis M."/>
            <person name="Gelbart W."/>
            <person name="Iyer V.N."/>
            <person name="Pollard D.A."/>
            <person name="Sackton T.B."/>
            <person name="Larracuente A.M."/>
            <person name="Singh N.D."/>
            <person name="Abad J.P."/>
            <person name="Abt D.N."/>
            <person name="Adryan B."/>
            <person name="Aguade M."/>
            <person name="Akashi H."/>
            <person name="Anderson W.W."/>
            <person name="Aquadro C.F."/>
            <person name="Ardell D.H."/>
            <person name="Arguello R."/>
            <person name="Artieri C.G."/>
            <person name="Barbash D.A."/>
            <person name="Barker D."/>
            <person name="Barsanti P."/>
            <person name="Batterham P."/>
            <person name="Batzoglou S."/>
            <person name="Begun D."/>
            <person name="Bhutkar A."/>
            <person name="Blanco E."/>
            <person name="Bosak S.A."/>
            <person name="Bradley R.K."/>
            <person name="Brand A.D."/>
            <person name="Brent M.R."/>
            <person name="Brooks A.N."/>
            <person name="Brown R.H."/>
            <person name="Butlin R.K."/>
            <person name="Caggese C."/>
            <person name="Calvi B.R."/>
            <person name="Bernardo de Carvalho A."/>
            <person name="Caspi A."/>
            <person name="Castrezana S."/>
            <person name="Celniker S.E."/>
            <person name="Chang J.L."/>
            <person name="Chapple C."/>
            <person name="Chatterji S."/>
            <person name="Chinwalla A."/>
            <person name="Civetta A."/>
            <person name="Clifton S.W."/>
            <person name="Comeron J.M."/>
            <person name="Costello J.C."/>
            <person name="Coyne J.A."/>
            <person name="Daub J."/>
            <person name="David R.G."/>
            <person name="Delcher A.L."/>
            <person name="Delehaunty K."/>
            <person name="Do C.B."/>
            <person name="Ebling H."/>
            <person name="Edwards K."/>
            <person name="Eickbush T."/>
            <person name="Evans J.D."/>
            <person name="Filipski A."/>
            <person name="Findeiss S."/>
            <person name="Freyhult E."/>
            <person name="Fulton L."/>
            <person name="Fulton R."/>
            <person name="Garcia A.C."/>
            <person name="Gardiner A."/>
            <person name="Garfield D.A."/>
            <person name="Garvin B.E."/>
            <person name="Gibson G."/>
            <person name="Gilbert D."/>
            <person name="Gnerre S."/>
            <person name="Godfrey J."/>
            <person name="Good R."/>
            <person name="Gotea V."/>
            <person name="Gravely B."/>
            <person name="Greenberg A.J."/>
            <person name="Griffiths-Jones S."/>
            <person name="Gross S."/>
            <person name="Guigo R."/>
            <person name="Gustafson E.A."/>
            <person name="Haerty W."/>
            <person name="Hahn M.W."/>
            <person name="Halligan D.L."/>
            <person name="Halpern A.L."/>
            <person name="Halter G.M."/>
            <person name="Han M.V."/>
            <person name="Heger A."/>
            <person name="Hillier L."/>
            <person name="Hinrichs A.S."/>
            <person name="Holmes I."/>
            <person name="Hoskins R.A."/>
            <person name="Hubisz M.J."/>
            <person name="Hultmark D."/>
            <person name="Huntley M.A."/>
            <person name="Jaffe D.B."/>
            <person name="Jagadeeshan S."/>
            <person name="Jeck W.R."/>
            <person name="Johnson J."/>
            <person name="Jones C.D."/>
            <person name="Jordan W.C."/>
            <person name="Karpen G.H."/>
            <person name="Kataoka E."/>
            <person name="Keightley P.D."/>
            <person name="Kheradpour P."/>
            <person name="Kirkness E.F."/>
            <person name="Koerich L.B."/>
            <person name="Kristiansen K."/>
            <person name="Kudrna D."/>
            <person name="Kulathinal R.J."/>
            <person name="Kumar S."/>
            <person name="Kwok R."/>
            <person name="Lander E."/>
            <person name="Langley C.H."/>
            <person name="Lapoint R."/>
            <person name="Lazzaro B.P."/>
            <person name="Lee S.J."/>
            <person name="Levesque L."/>
            <person name="Li R."/>
            <person name="Lin C.F."/>
            <person name="Lin M.F."/>
            <person name="Lindblad-Toh K."/>
            <person name="Llopart A."/>
            <person name="Long M."/>
            <person name="Low L."/>
            <person name="Lozovsky E."/>
            <person name="Lu J."/>
            <person name="Luo M."/>
            <person name="Machado C.A."/>
            <person name="Makalowski W."/>
            <person name="Marzo M."/>
            <person name="Matsuda M."/>
            <person name="Matzkin L."/>
            <person name="McAllister B."/>
            <person name="McBride C.S."/>
            <person name="McKernan B."/>
            <person name="McKernan K."/>
            <person name="Mendez-Lago M."/>
            <person name="Minx P."/>
            <person name="Mollenhauer M.U."/>
            <person name="Montooth K."/>
            <person name="Mount S.M."/>
            <person name="Mu X."/>
            <person name="Myers E."/>
            <person name="Negre B."/>
            <person name="Newfeld S."/>
            <person name="Nielsen R."/>
            <person name="Noor M.A."/>
            <person name="O'Grady P."/>
            <person name="Pachter L."/>
            <person name="Papaceit M."/>
            <person name="Parisi M.J."/>
            <person name="Parisi M."/>
            <person name="Parts L."/>
            <person name="Pedersen J.S."/>
            <person name="Pesole G."/>
            <person name="Phillippy A.M."/>
            <person name="Ponting C.P."/>
            <person name="Pop M."/>
            <person name="Porcelli D."/>
            <person name="Powell J.R."/>
            <person name="Prohaska S."/>
            <person name="Pruitt K."/>
            <person name="Puig M."/>
            <person name="Quesneville H."/>
            <person name="Ram K.R."/>
            <person name="Rand D."/>
            <person name="Rasmussen M.D."/>
            <person name="Reed L.K."/>
            <person name="Reenan R."/>
            <person name="Reily A."/>
            <person name="Remington K.A."/>
            <person name="Rieger T.T."/>
            <person name="Ritchie M.G."/>
            <person name="Robin C."/>
            <person name="Rogers Y.H."/>
            <person name="Rohde C."/>
            <person name="Rozas J."/>
            <person name="Rubenfield M.J."/>
            <person name="Ruiz A."/>
            <person name="Russo S."/>
            <person name="Salzberg S.L."/>
            <person name="Sanchez-Gracia A."/>
            <person name="Saranga D.J."/>
            <person name="Sato H."/>
            <person name="Schaeffer S.W."/>
            <person name="Schatz M.C."/>
            <person name="Schlenke T."/>
            <person name="Schwartz R."/>
            <person name="Segarra C."/>
            <person name="Singh R.S."/>
            <person name="Sirot L."/>
            <person name="Sirota M."/>
            <person name="Sisneros N.B."/>
            <person name="Smith C.D."/>
            <person name="Smith T.F."/>
            <person name="Spieth J."/>
            <person name="Stage D.E."/>
            <person name="Stark A."/>
            <person name="Stephan W."/>
            <person name="Strausberg R.L."/>
            <person name="Strempel S."/>
            <person name="Sturgill D."/>
            <person name="Sutton G."/>
            <person name="Sutton G.G."/>
            <person name="Tao W."/>
            <person name="Teichmann S."/>
            <person name="Tobari Y.N."/>
            <person name="Tomimura Y."/>
            <person name="Tsolas J.M."/>
            <person name="Valente V.L."/>
            <person name="Venter E."/>
            <person name="Venter J.C."/>
            <person name="Vicario S."/>
            <person name="Vieira F.G."/>
            <person name="Vilella A.J."/>
            <person name="Villasante A."/>
            <person name="Walenz B."/>
            <person name="Wang J."/>
            <person name="Wasserman M."/>
            <person name="Watts T."/>
            <person name="Wilson D."/>
            <person name="Wilson R.K."/>
            <person name="Wing R.A."/>
            <person name="Wolfner M.F."/>
            <person name="Wong A."/>
            <person name="Wong G.K."/>
            <person name="Wu C.I."/>
            <person name="Wu G."/>
            <person name="Yamamoto D."/>
            <person name="Yang H.P."/>
            <person name="Yang S.P."/>
            <person name="Yorke J.A."/>
            <person name="Yoshida K."/>
            <person name="Zdobnov E."/>
            <person name="Zhang P."/>
            <person name="Zhang Y."/>
            <person name="Zimin A.V."/>
            <person name="Baldwin J."/>
            <person name="Abdouelleil A."/>
            <person name="Abdulkadir J."/>
            <person name="Abebe A."/>
            <person name="Abera B."/>
            <person name="Abreu J."/>
            <person name="Acer S.C."/>
            <person name="Aftuck L."/>
            <person name="Alexander A."/>
            <person name="An P."/>
            <person name="Anderson E."/>
            <person name="Anderson S."/>
            <person name="Arachi H."/>
            <person name="Azer M."/>
            <person name="Bachantsang P."/>
            <person name="Barry A."/>
            <person name="Bayul T."/>
            <person name="Berlin A."/>
            <person name="Bessette D."/>
            <person name="Bloom T."/>
            <person name="Blye J."/>
            <person name="Boguslavskiy L."/>
            <person name="Bonnet C."/>
            <person name="Boukhgalter B."/>
            <person name="Bourzgui I."/>
            <person name="Brown A."/>
            <person name="Cahill P."/>
            <person name="Channer S."/>
            <person name="Cheshatsang Y."/>
            <person name="Chuda L."/>
            <person name="Citroen M."/>
            <person name="Collymore A."/>
            <person name="Cooke P."/>
            <person name="Costello M."/>
            <person name="D'Aco K."/>
            <person name="Daza R."/>
            <person name="De Haan G."/>
            <person name="DeGray S."/>
            <person name="DeMaso C."/>
            <person name="Dhargay N."/>
            <person name="Dooley K."/>
            <person name="Dooley E."/>
            <person name="Doricent M."/>
            <person name="Dorje P."/>
            <person name="Dorjee K."/>
            <person name="Dupes A."/>
            <person name="Elong R."/>
            <person name="Falk J."/>
            <person name="Farina A."/>
            <person name="Faro S."/>
            <person name="Ferguson D."/>
            <person name="Fisher S."/>
            <person name="Foley C.D."/>
            <person name="Franke A."/>
            <person name="Friedrich D."/>
            <person name="Gadbois L."/>
            <person name="Gearin G."/>
            <person name="Gearin C.R."/>
            <person name="Giannoukos G."/>
            <person name="Goode T."/>
            <person name="Graham J."/>
            <person name="Grandbois E."/>
            <person name="Grewal S."/>
            <person name="Gyaltsen K."/>
            <person name="Hafez N."/>
            <person name="Hagos B."/>
            <person name="Hall J."/>
            <person name="Henson C."/>
            <person name="Hollinger A."/>
            <person name="Honan T."/>
            <person name="Huard M.D."/>
            <person name="Hughes L."/>
            <person name="Hurhula B."/>
            <person name="Husby M.E."/>
            <person name="Kamat A."/>
            <person name="Kanga B."/>
            <person name="Kashin S."/>
            <person name="Khazanovich D."/>
            <person name="Kisner P."/>
            <person name="Lance K."/>
            <person name="Lara M."/>
            <person name="Lee W."/>
            <person name="Lennon N."/>
            <person name="Letendre F."/>
            <person name="LeVine R."/>
            <person name="Lipovsky A."/>
            <person name="Liu X."/>
            <person name="Liu J."/>
            <person name="Liu S."/>
            <person name="Lokyitsang T."/>
            <person name="Lokyitsang Y."/>
            <person name="Lubonja R."/>
            <person name="Lui A."/>
            <person name="MacDonald P."/>
            <person name="Magnisalis V."/>
            <person name="Maru K."/>
            <person name="Matthews C."/>
            <person name="McCusker W."/>
            <person name="McDonough S."/>
            <person name="Mehta T."/>
            <person name="Meldrim J."/>
            <person name="Meneus L."/>
            <person name="Mihai O."/>
            <person name="Mihalev A."/>
            <person name="Mihova T."/>
            <person name="Mittelman R."/>
            <person name="Mlenga V."/>
            <person name="Montmayeur A."/>
            <person name="Mulrain L."/>
            <person name="Navidi A."/>
            <person name="Naylor J."/>
            <person name="Negash T."/>
            <person name="Nguyen T."/>
            <person name="Nguyen N."/>
            <person name="Nicol R."/>
            <person name="Norbu C."/>
            <person name="Norbu N."/>
            <person name="Novod N."/>
            <person name="O'Neill B."/>
            <person name="Osman S."/>
            <person name="Markiewicz E."/>
            <person name="Oyono O.L."/>
            <person name="Patti C."/>
            <person name="Phunkhang P."/>
            <person name="Pierre F."/>
            <person name="Priest M."/>
            <person name="Raghuraman S."/>
            <person name="Rege F."/>
            <person name="Reyes R."/>
            <person name="Rise C."/>
            <person name="Rogov P."/>
            <person name="Ross K."/>
            <person name="Ryan E."/>
            <person name="Settipalli S."/>
            <person name="Shea T."/>
            <person name="Sherpa N."/>
            <person name="Shi L."/>
            <person name="Shih D."/>
            <person name="Sparrow T."/>
            <person name="Spaulding J."/>
            <person name="Stalker J."/>
            <person name="Stange-Thomann N."/>
            <person name="Stavropoulos S."/>
            <person name="Stone C."/>
            <person name="Strader C."/>
            <person name="Tesfaye S."/>
            <person name="Thomson T."/>
            <person name="Thoulutsang Y."/>
            <person name="Thoulutsang D."/>
            <person name="Topham K."/>
            <person name="Topping I."/>
            <person name="Tsamla T."/>
            <person name="Vassiliev H."/>
            <person name="Vo A."/>
            <person name="Wangchuk T."/>
            <person name="Wangdi T."/>
            <person name="Weiand M."/>
            <person name="Wilkinson J."/>
            <person name="Wilson A."/>
            <person name="Yadav S."/>
            <person name="Young G."/>
            <person name="Yu Q."/>
            <person name="Zembek L."/>
            <person name="Zhong D."/>
            <person name="Zimmer A."/>
            <person name="Zwirko Z."/>
            <person name="Jaffe D.B."/>
            <person name="Alvarez P."/>
            <person name="Brockman W."/>
            <person name="Butler J."/>
            <person name="Chin C."/>
            <person name="Gnerre S."/>
            <person name="Grabherr M."/>
            <person name="Kleber M."/>
            <person name="Mauceli E."/>
            <person name="MacCallum I."/>
        </authorList>
    </citation>
    <scope>NUCLEOTIDE SEQUENCE [LARGE SCALE GENOMIC DNA]</scope>
    <source>
        <strain evidence="6">Tucson 14030-0811.24</strain>
    </source>
</reference>
<dbReference type="PANTHER" id="PTHR11461">
    <property type="entry name" value="SERINE PROTEASE INHIBITOR, SERPIN"/>
    <property type="match status" value="1"/>
</dbReference>
<dbReference type="OrthoDB" id="671595at2759"/>
<name>B4MJS5_DROWI</name>
<dbReference type="InterPro" id="IPR023795">
    <property type="entry name" value="Serpin_CS"/>
</dbReference>
<dbReference type="InterPro" id="IPR023796">
    <property type="entry name" value="Serpin_dom"/>
</dbReference>
<dbReference type="PROSITE" id="PS00284">
    <property type="entry name" value="SERPIN"/>
    <property type="match status" value="1"/>
</dbReference>
<dbReference type="PhylomeDB" id="B4MJS5"/>
<dbReference type="GO" id="GO:0004867">
    <property type="term" value="F:serine-type endopeptidase inhibitor activity"/>
    <property type="evidence" value="ECO:0007669"/>
    <property type="project" value="UniProtKB-KW"/>
</dbReference>
<sequence>MATDTTASAAATAAVGDAKFASKLYHQLANAQGNGNLIVSPVSIRTGLALLYLGADGITEQQLKQGLELQTASSKSEVAQQFAQLVTKKAKIPVDGEDVPELKYANRIYVAQQYQLATAYQDLVGKNFNASAENVNFALDSKATAEHINTWVEEQTKGHIKDLISSDSLDASTAAVLINAIYFKGNWLQIFEEYQTEPREFTSQSGQKVKVDTMYQSDYFQYADLPELKAKALELPYENTDIVFLILLPHQEQGLSDLEEQLKNLDLNEISQKLKRQKVEVQLPKFKYEFDISLQPVLEKLALVSLFSGEANFNSLLQSPAPLHISEVKHKALIEVNEKGTTATGASFSKVVLELEVIGEVTYNFTVDHPFFFAIKDKQNTYFLGHVTTLS</sequence>
<dbReference type="GO" id="GO:0005615">
    <property type="term" value="C:extracellular space"/>
    <property type="evidence" value="ECO:0007669"/>
    <property type="project" value="InterPro"/>
</dbReference>
<dbReference type="SUPFAM" id="SSF56574">
    <property type="entry name" value="Serpins"/>
    <property type="match status" value="1"/>
</dbReference>
<evidence type="ECO:0000259" key="4">
    <source>
        <dbReference type="SMART" id="SM00093"/>
    </source>
</evidence>
<dbReference type="InterPro" id="IPR042178">
    <property type="entry name" value="Serpin_sf_1"/>
</dbReference>
<keyword evidence="2" id="KW-0722">Serine protease inhibitor</keyword>
<evidence type="ECO:0000256" key="2">
    <source>
        <dbReference type="ARBA" id="ARBA00022900"/>
    </source>
</evidence>
<protein>
    <recommendedName>
        <fullName evidence="4">Serpin domain-containing protein</fullName>
    </recommendedName>
</protein>
<organism evidence="5 6">
    <name type="scientific">Drosophila willistoni</name>
    <name type="common">Fruit fly</name>
    <dbReference type="NCBI Taxonomy" id="7260"/>
    <lineage>
        <taxon>Eukaryota</taxon>
        <taxon>Metazoa</taxon>
        <taxon>Ecdysozoa</taxon>
        <taxon>Arthropoda</taxon>
        <taxon>Hexapoda</taxon>
        <taxon>Insecta</taxon>
        <taxon>Pterygota</taxon>
        <taxon>Neoptera</taxon>
        <taxon>Endopterygota</taxon>
        <taxon>Diptera</taxon>
        <taxon>Brachycera</taxon>
        <taxon>Muscomorpha</taxon>
        <taxon>Ephydroidea</taxon>
        <taxon>Drosophilidae</taxon>
        <taxon>Drosophila</taxon>
        <taxon>Sophophora</taxon>
    </lineage>
</organism>
<dbReference type="InterPro" id="IPR000215">
    <property type="entry name" value="Serpin_fam"/>
</dbReference>
<evidence type="ECO:0000256" key="1">
    <source>
        <dbReference type="ARBA" id="ARBA00022690"/>
    </source>
</evidence>
<dbReference type="HOGENOM" id="CLU_023330_0_1_1"/>
<dbReference type="SMART" id="SM00093">
    <property type="entry name" value="SERPIN"/>
    <property type="match status" value="1"/>
</dbReference>
<feature type="domain" description="Serpin" evidence="4">
    <location>
        <begin position="22"/>
        <end position="390"/>
    </location>
</feature>
<keyword evidence="1" id="KW-0646">Protease inhibitor</keyword>
<dbReference type="OMA" id="KVNTMYQ"/>